<dbReference type="PIRSF" id="PIRSF006470">
    <property type="entry name" value="DctB"/>
    <property type="match status" value="1"/>
</dbReference>
<feature type="chain" id="PRO_5039229865" evidence="2">
    <location>
        <begin position="25"/>
        <end position="345"/>
    </location>
</feature>
<dbReference type="NCBIfam" id="NF037995">
    <property type="entry name" value="TRAP_S1"/>
    <property type="match status" value="1"/>
</dbReference>
<evidence type="ECO:0000256" key="1">
    <source>
        <dbReference type="ARBA" id="ARBA00022729"/>
    </source>
</evidence>
<accession>A0A242K017</accession>
<sequence>MKKRAILTSSLCLGFLSLSGCSNATTFTSAEENEVITLRFAYASNSQPVIDAMNEFGRLVEEKTAGSVVLQYFPDGQLGGERELIELTQSGAVDFTKVSASALESFSKDYSIFSVPYLFKDEAHFFNVMDNEAIMEPIYQSTANLGFTGMTYYDSGQRSFYMVDGPVHSPEDLKGKKIRVMQSETAIKMVELLGGSAVPMGSDEVYTSLQANLINGSENNEFVLHTAGHGGVAKYYSYDEHTRVPDIIIMNDASKEQLSTEQELAIEEAAKESTVFEIKAFSKAIEEEKAIAKEKYGVQFNEVDNSPFRVAVAPLHDTFKNAPTYQKLYQMIQEQGGSGDENSFE</sequence>
<dbReference type="PROSITE" id="PS51257">
    <property type="entry name" value="PROKAR_LIPOPROTEIN"/>
    <property type="match status" value="1"/>
</dbReference>
<evidence type="ECO:0000313" key="4">
    <source>
        <dbReference type="Proteomes" id="UP000194933"/>
    </source>
</evidence>
<dbReference type="InterPro" id="IPR004682">
    <property type="entry name" value="TRAP_DctP"/>
</dbReference>
<dbReference type="InterPro" id="IPR018389">
    <property type="entry name" value="DctP_fam"/>
</dbReference>
<dbReference type="EMBL" id="NGMO01000002">
    <property type="protein sequence ID" value="OTP11007.1"/>
    <property type="molecule type" value="Genomic_DNA"/>
</dbReference>
<evidence type="ECO:0000313" key="3">
    <source>
        <dbReference type="EMBL" id="OTP11007.1"/>
    </source>
</evidence>
<gene>
    <name evidence="3" type="ORF">A5844_001141</name>
</gene>
<dbReference type="RefSeq" id="WP_086284316.1">
    <property type="nucleotide sequence ID" value="NZ_NGMO01000002.1"/>
</dbReference>
<dbReference type="STRING" id="1987383.A5844_001141"/>
<proteinExistence type="predicted"/>
<dbReference type="GO" id="GO:0055085">
    <property type="term" value="P:transmembrane transport"/>
    <property type="evidence" value="ECO:0007669"/>
    <property type="project" value="InterPro"/>
</dbReference>
<protein>
    <submittedName>
        <fullName evidence="3">TRAP dicarboxylate transporter subunit DctP</fullName>
    </submittedName>
</protein>
<reference evidence="3 4" key="1">
    <citation type="submission" date="2017-05" db="EMBL/GenBank/DDBJ databases">
        <title>The Genome Sequence of Enterococcus sp. 10A9_DIV0425.</title>
        <authorList>
            <consortium name="The Broad Institute Genomics Platform"/>
            <consortium name="The Broad Institute Genomic Center for Infectious Diseases"/>
            <person name="Earl A."/>
            <person name="Manson A."/>
            <person name="Schwartman J."/>
            <person name="Gilmore M."/>
            <person name="Abouelleil A."/>
            <person name="Cao P."/>
            <person name="Chapman S."/>
            <person name="Cusick C."/>
            <person name="Shea T."/>
            <person name="Young S."/>
            <person name="Neafsey D."/>
            <person name="Nusbaum C."/>
            <person name="Birren B."/>
        </authorList>
    </citation>
    <scope>NUCLEOTIDE SEQUENCE [LARGE SCALE GENOMIC DNA]</scope>
    <source>
        <strain evidence="3 4">10A9_DIV0425</strain>
    </source>
</reference>
<keyword evidence="1 2" id="KW-0732">Signal</keyword>
<dbReference type="AlphaFoldDB" id="A0A242K017"/>
<dbReference type="Gene3D" id="3.40.190.170">
    <property type="entry name" value="Bacterial extracellular solute-binding protein, family 7"/>
    <property type="match status" value="1"/>
</dbReference>
<dbReference type="PANTHER" id="PTHR33376">
    <property type="match status" value="1"/>
</dbReference>
<name>A0A242K017_9ENTE</name>
<evidence type="ECO:0000256" key="2">
    <source>
        <dbReference type="SAM" id="SignalP"/>
    </source>
</evidence>
<dbReference type="InterPro" id="IPR038404">
    <property type="entry name" value="TRAP_DctP_sf"/>
</dbReference>
<dbReference type="PANTHER" id="PTHR33376:SF2">
    <property type="entry name" value="DICARBOXYLATE-BINDING PERIPLASMIC PROTEIN"/>
    <property type="match status" value="1"/>
</dbReference>
<dbReference type="Pfam" id="PF03480">
    <property type="entry name" value="DctP"/>
    <property type="match status" value="1"/>
</dbReference>
<dbReference type="CDD" id="cd13671">
    <property type="entry name" value="PBP2_TRAP_SBP_like_3"/>
    <property type="match status" value="1"/>
</dbReference>
<dbReference type="GO" id="GO:0030246">
    <property type="term" value="F:carbohydrate binding"/>
    <property type="evidence" value="ECO:0007669"/>
    <property type="project" value="TreeGrafter"/>
</dbReference>
<dbReference type="Proteomes" id="UP000194933">
    <property type="component" value="Unassembled WGS sequence"/>
</dbReference>
<organism evidence="3 4">
    <name type="scientific">Candidatus Enterococcus wittei</name>
    <dbReference type="NCBI Taxonomy" id="1987383"/>
    <lineage>
        <taxon>Bacteria</taxon>
        <taxon>Bacillati</taxon>
        <taxon>Bacillota</taxon>
        <taxon>Bacilli</taxon>
        <taxon>Lactobacillales</taxon>
        <taxon>Enterococcaceae</taxon>
        <taxon>Enterococcus</taxon>
    </lineage>
</organism>
<dbReference type="NCBIfam" id="TIGR00787">
    <property type="entry name" value="dctP"/>
    <property type="match status" value="1"/>
</dbReference>
<dbReference type="GO" id="GO:0030288">
    <property type="term" value="C:outer membrane-bounded periplasmic space"/>
    <property type="evidence" value="ECO:0007669"/>
    <property type="project" value="InterPro"/>
</dbReference>
<comment type="caution">
    <text evidence="3">The sequence shown here is derived from an EMBL/GenBank/DDBJ whole genome shotgun (WGS) entry which is preliminary data.</text>
</comment>
<keyword evidence="4" id="KW-1185">Reference proteome</keyword>
<feature type="signal peptide" evidence="2">
    <location>
        <begin position="1"/>
        <end position="24"/>
    </location>
</feature>